<dbReference type="Pfam" id="PF02146">
    <property type="entry name" value="SIR2"/>
    <property type="match status" value="2"/>
</dbReference>
<dbReference type="EMBL" id="MU154692">
    <property type="protein sequence ID" value="KAF9488893.1"/>
    <property type="molecule type" value="Genomic_DNA"/>
</dbReference>
<feature type="active site" description="Proton acceptor" evidence="6">
    <location>
        <position position="197"/>
    </location>
</feature>
<dbReference type="InterPro" id="IPR026590">
    <property type="entry name" value="Ssirtuin_cat_dom"/>
</dbReference>
<dbReference type="GO" id="GO:0070403">
    <property type="term" value="F:NAD+ binding"/>
    <property type="evidence" value="ECO:0007669"/>
    <property type="project" value="InterPro"/>
</dbReference>
<dbReference type="AlphaFoldDB" id="A0A9P5ZKT5"/>
<keyword evidence="6" id="KW-0862">Zinc</keyword>
<keyword evidence="3" id="KW-0808">Transferase</keyword>
<sequence length="608" mass="66417">MTIFLPLEPTKTLPSSPPFLVASSDPQTQTAKVVKAILKAKRVVIICGAGISVKAGIPDFRSPDGLFQTLKRDNPREQLSSGRDLFDASVFSSEQTTSLFFQMIARLSSLSMTANPTPFHHLLHSLDDRGRLLRVYTQNIDAIELKAGLSFGVPESSPKPRSKSKSSIDPSPASAVAQSASRLPSPPLEIPRCIPLHGTLQTVHCQTCTHKYPLEEYLPSLESGLPPQCPECTSMEETRQVIGKRARGIGRLRPSVVLYNETHQDGEGVGDVVEKDLMGSSKGKGRSGADLLLVVGTSLRVPGTKRMVREFAKAVHARGSALPKESSTSSPSSSPRRSPTNDEDPPFRSIYLNMDFPVPTREWDGVFDVWLQGDAQVFAEVMEAGIKKEAEAKQQALYRKRKREEEAAAATCRESNAVVDSSPMKQTQTQTLTPPKSAKRKHAQDSKFDVSPKRRIVVTSGSKRSHSSSSQESQCESESPGSGIILRIPPRTRLIPEVVITTLPPNVKRQKAPRAPPSPPQTPPRMGRGKSTTSSSKSKDVRTYPLGKPNSRRKHTKQQQPSPRAPVAPHPPRETAVPLPTHPVRSANEMTDSMVRTMQYGLRGSALS</sequence>
<dbReference type="OrthoDB" id="2919105at2759"/>
<dbReference type="GO" id="GO:0000122">
    <property type="term" value="P:negative regulation of transcription by RNA polymerase II"/>
    <property type="evidence" value="ECO:0007669"/>
    <property type="project" value="TreeGrafter"/>
</dbReference>
<evidence type="ECO:0000256" key="7">
    <source>
        <dbReference type="SAM" id="MobiDB-lite"/>
    </source>
</evidence>
<evidence type="ECO:0000256" key="5">
    <source>
        <dbReference type="ARBA" id="ARBA00023128"/>
    </source>
</evidence>
<evidence type="ECO:0000256" key="6">
    <source>
        <dbReference type="PROSITE-ProRule" id="PRU00236"/>
    </source>
</evidence>
<keyword evidence="5" id="KW-0496">Mitochondrion</keyword>
<feature type="binding site" evidence="6">
    <location>
        <position position="208"/>
    </location>
    <ligand>
        <name>Zn(2+)</name>
        <dbReference type="ChEBI" id="CHEBI:29105"/>
    </ligand>
</feature>
<dbReference type="Gene3D" id="3.30.1600.10">
    <property type="entry name" value="SIR2/SIRT2 'Small Domain"/>
    <property type="match status" value="1"/>
</dbReference>
<evidence type="ECO:0000256" key="3">
    <source>
        <dbReference type="ARBA" id="ARBA00022679"/>
    </source>
</evidence>
<feature type="binding site" evidence="6">
    <location>
        <position position="205"/>
    </location>
    <ligand>
        <name>Zn(2+)</name>
        <dbReference type="ChEBI" id="CHEBI:29105"/>
    </ligand>
</feature>
<accession>A0A9P5ZKT5</accession>
<name>A0A9P5ZKT5_PLEER</name>
<organism evidence="9 10">
    <name type="scientific">Pleurotus eryngii</name>
    <name type="common">Boletus of the steppes</name>
    <dbReference type="NCBI Taxonomy" id="5323"/>
    <lineage>
        <taxon>Eukaryota</taxon>
        <taxon>Fungi</taxon>
        <taxon>Dikarya</taxon>
        <taxon>Basidiomycota</taxon>
        <taxon>Agaricomycotina</taxon>
        <taxon>Agaricomycetes</taxon>
        <taxon>Agaricomycetidae</taxon>
        <taxon>Agaricales</taxon>
        <taxon>Pleurotineae</taxon>
        <taxon>Pleurotaceae</taxon>
        <taxon>Pleurotus</taxon>
    </lineage>
</organism>
<dbReference type="GO" id="GO:0046872">
    <property type="term" value="F:metal ion binding"/>
    <property type="evidence" value="ECO:0007669"/>
    <property type="project" value="UniProtKB-KW"/>
</dbReference>
<dbReference type="Proteomes" id="UP000807025">
    <property type="component" value="Unassembled WGS sequence"/>
</dbReference>
<dbReference type="InterPro" id="IPR026591">
    <property type="entry name" value="Sirtuin_cat_small_dom_sf"/>
</dbReference>
<feature type="compositionally biased region" description="Low complexity" evidence="7">
    <location>
        <begin position="467"/>
        <end position="489"/>
    </location>
</feature>
<feature type="region of interest" description="Disordered" evidence="7">
    <location>
        <begin position="151"/>
        <end position="184"/>
    </location>
</feature>
<dbReference type="GO" id="GO:0005739">
    <property type="term" value="C:mitochondrion"/>
    <property type="evidence" value="ECO:0007669"/>
    <property type="project" value="UniProtKB-SubCell"/>
</dbReference>
<protein>
    <submittedName>
        <fullName evidence="9">DHS-like NAD/FAD-binding domain-containing protein</fullName>
    </submittedName>
</protein>
<dbReference type="SUPFAM" id="SSF52467">
    <property type="entry name" value="DHS-like NAD/FAD-binding domain"/>
    <property type="match status" value="1"/>
</dbReference>
<evidence type="ECO:0000256" key="1">
    <source>
        <dbReference type="ARBA" id="ARBA00004173"/>
    </source>
</evidence>
<dbReference type="InterPro" id="IPR029035">
    <property type="entry name" value="DHS-like_NAD/FAD-binding_dom"/>
</dbReference>
<keyword evidence="10" id="KW-1185">Reference proteome</keyword>
<feature type="compositionally biased region" description="Basic and acidic residues" evidence="7">
    <location>
        <begin position="443"/>
        <end position="452"/>
    </location>
</feature>
<feature type="region of interest" description="Disordered" evidence="7">
    <location>
        <begin position="502"/>
        <end position="592"/>
    </location>
</feature>
<evidence type="ECO:0000256" key="2">
    <source>
        <dbReference type="ARBA" id="ARBA00006924"/>
    </source>
</evidence>
<dbReference type="GO" id="GO:0017136">
    <property type="term" value="F:histone deacetylase activity, NAD-dependent"/>
    <property type="evidence" value="ECO:0007669"/>
    <property type="project" value="TreeGrafter"/>
</dbReference>
<dbReference type="Gene3D" id="3.40.50.1220">
    <property type="entry name" value="TPP-binding domain"/>
    <property type="match status" value="2"/>
</dbReference>
<dbReference type="PANTHER" id="PTHR11085:SF15">
    <property type="entry name" value="NAD-DEPENDENT HISTONE DEACETYLASE HST4"/>
    <property type="match status" value="1"/>
</dbReference>
<feature type="compositionally biased region" description="Pro residues" evidence="7">
    <location>
        <begin position="514"/>
        <end position="523"/>
    </location>
</feature>
<dbReference type="PANTHER" id="PTHR11085">
    <property type="entry name" value="NAD-DEPENDENT PROTEIN DEACYLASE SIRTUIN-5, MITOCHONDRIAL-RELATED"/>
    <property type="match status" value="1"/>
</dbReference>
<feature type="compositionally biased region" description="Low complexity" evidence="7">
    <location>
        <begin position="326"/>
        <end position="338"/>
    </location>
</feature>
<evidence type="ECO:0000313" key="10">
    <source>
        <dbReference type="Proteomes" id="UP000807025"/>
    </source>
</evidence>
<feature type="binding site" evidence="6">
    <location>
        <position position="232"/>
    </location>
    <ligand>
        <name>Zn(2+)</name>
        <dbReference type="ChEBI" id="CHEBI:29105"/>
    </ligand>
</feature>
<dbReference type="GO" id="GO:0031508">
    <property type="term" value="P:pericentric heterochromatin formation"/>
    <property type="evidence" value="ECO:0007669"/>
    <property type="project" value="TreeGrafter"/>
</dbReference>
<keyword evidence="6" id="KW-0479">Metal-binding</keyword>
<dbReference type="GO" id="GO:0006282">
    <property type="term" value="P:regulation of DNA repair"/>
    <property type="evidence" value="ECO:0007669"/>
    <property type="project" value="TreeGrafter"/>
</dbReference>
<evidence type="ECO:0000313" key="9">
    <source>
        <dbReference type="EMBL" id="KAF9488893.1"/>
    </source>
</evidence>
<evidence type="ECO:0000256" key="4">
    <source>
        <dbReference type="ARBA" id="ARBA00023027"/>
    </source>
</evidence>
<keyword evidence="4" id="KW-0520">NAD</keyword>
<comment type="subcellular location">
    <subcellularLocation>
        <location evidence="1">Mitochondrion</location>
    </subcellularLocation>
</comment>
<feature type="region of interest" description="Disordered" evidence="7">
    <location>
        <begin position="316"/>
        <end position="348"/>
    </location>
</feature>
<dbReference type="InterPro" id="IPR003000">
    <property type="entry name" value="Sirtuin"/>
</dbReference>
<dbReference type="InterPro" id="IPR050134">
    <property type="entry name" value="NAD-dep_sirtuin_deacylases"/>
</dbReference>
<comment type="caution">
    <text evidence="9">The sequence shown here is derived from an EMBL/GenBank/DDBJ whole genome shotgun (WGS) entry which is preliminary data.</text>
</comment>
<dbReference type="GO" id="GO:0005634">
    <property type="term" value="C:nucleus"/>
    <property type="evidence" value="ECO:0007669"/>
    <property type="project" value="TreeGrafter"/>
</dbReference>
<feature type="region of interest" description="Disordered" evidence="7">
    <location>
        <begin position="412"/>
        <end position="489"/>
    </location>
</feature>
<dbReference type="GO" id="GO:0031934">
    <property type="term" value="C:mating-type region heterochromatin"/>
    <property type="evidence" value="ECO:0007669"/>
    <property type="project" value="TreeGrafter"/>
</dbReference>
<feature type="binding site" evidence="6">
    <location>
        <position position="229"/>
    </location>
    <ligand>
        <name>Zn(2+)</name>
        <dbReference type="ChEBI" id="CHEBI:29105"/>
    </ligand>
</feature>
<reference evidence="9" key="1">
    <citation type="submission" date="2020-11" db="EMBL/GenBank/DDBJ databases">
        <authorList>
            <consortium name="DOE Joint Genome Institute"/>
            <person name="Ahrendt S."/>
            <person name="Riley R."/>
            <person name="Andreopoulos W."/>
            <person name="Labutti K."/>
            <person name="Pangilinan J."/>
            <person name="Ruiz-Duenas F.J."/>
            <person name="Barrasa J.M."/>
            <person name="Sanchez-Garcia M."/>
            <person name="Camarero S."/>
            <person name="Miyauchi S."/>
            <person name="Serrano A."/>
            <person name="Linde D."/>
            <person name="Babiker R."/>
            <person name="Drula E."/>
            <person name="Ayuso-Fernandez I."/>
            <person name="Pacheco R."/>
            <person name="Padilla G."/>
            <person name="Ferreira P."/>
            <person name="Barriuso J."/>
            <person name="Kellner H."/>
            <person name="Castanera R."/>
            <person name="Alfaro M."/>
            <person name="Ramirez L."/>
            <person name="Pisabarro A.G."/>
            <person name="Kuo A."/>
            <person name="Tritt A."/>
            <person name="Lipzen A."/>
            <person name="He G."/>
            <person name="Yan M."/>
            <person name="Ng V."/>
            <person name="Cullen D."/>
            <person name="Martin F."/>
            <person name="Rosso M.-N."/>
            <person name="Henrissat B."/>
            <person name="Hibbett D."/>
            <person name="Martinez A.T."/>
            <person name="Grigoriev I.V."/>
        </authorList>
    </citation>
    <scope>NUCLEOTIDE SEQUENCE</scope>
    <source>
        <strain evidence="9">ATCC 90797</strain>
    </source>
</reference>
<feature type="domain" description="Deacetylase sirtuin-type" evidence="8">
    <location>
        <begin position="23"/>
        <end position="389"/>
    </location>
</feature>
<proteinExistence type="inferred from homology"/>
<gene>
    <name evidence="9" type="ORF">BDN71DRAFT_1456825</name>
</gene>
<feature type="compositionally biased region" description="Low complexity" evidence="7">
    <location>
        <begin position="165"/>
        <end position="181"/>
    </location>
</feature>
<dbReference type="PROSITE" id="PS50305">
    <property type="entry name" value="SIRTUIN"/>
    <property type="match status" value="1"/>
</dbReference>
<comment type="similarity">
    <text evidence="2">Belongs to the sirtuin family. Class I subfamily.</text>
</comment>
<evidence type="ECO:0000259" key="8">
    <source>
        <dbReference type="PROSITE" id="PS50305"/>
    </source>
</evidence>
<dbReference type="GO" id="GO:1990414">
    <property type="term" value="P:replication-born double-strand break repair via sister chromatid exchange"/>
    <property type="evidence" value="ECO:0007669"/>
    <property type="project" value="TreeGrafter"/>
</dbReference>